<gene>
    <name evidence="1" type="ORF">BTN49_1622</name>
</gene>
<dbReference type="EMBL" id="NBYY01000015">
    <property type="protein sequence ID" value="PCS22670.1"/>
    <property type="molecule type" value="Genomic_DNA"/>
</dbReference>
<comment type="caution">
    <text evidence="1">The sequence shown here is derived from an EMBL/GenBank/DDBJ whole genome shotgun (WGS) entry which is preliminary data.</text>
</comment>
<evidence type="ECO:0000313" key="2">
    <source>
        <dbReference type="Proteomes" id="UP000219020"/>
    </source>
</evidence>
<organism evidence="1 2">
    <name type="scientific">Candidatus Enterovibrio escicola</name>
    <dbReference type="NCBI Taxonomy" id="1927127"/>
    <lineage>
        <taxon>Bacteria</taxon>
        <taxon>Pseudomonadati</taxon>
        <taxon>Pseudomonadota</taxon>
        <taxon>Gammaproteobacteria</taxon>
        <taxon>Vibrionales</taxon>
        <taxon>Vibrionaceae</taxon>
        <taxon>Enterovibrio</taxon>
    </lineage>
</organism>
<accession>A0A2A5T3G9</accession>
<dbReference type="AlphaFoldDB" id="A0A2A5T3G9"/>
<sequence length="71" mass="8353">MFPKYLNESPFLQSGHHGVKREVIRGKHKYKISHWKQYNQALVNCGSVTFWIDAASIKAWHCLEHHGHRGR</sequence>
<dbReference type="Proteomes" id="UP000219020">
    <property type="component" value="Unassembled WGS sequence"/>
</dbReference>
<name>A0A2A5T3G9_9GAMM</name>
<reference evidence="2" key="1">
    <citation type="submission" date="2017-04" db="EMBL/GenBank/DDBJ databases">
        <title>Genome evolution of the luminous symbionts of deep sea anglerfish.</title>
        <authorList>
            <person name="Hendry T.A."/>
        </authorList>
    </citation>
    <scope>NUCLEOTIDE SEQUENCE [LARGE SCALE GENOMIC DNA]</scope>
</reference>
<keyword evidence="2" id="KW-1185">Reference proteome</keyword>
<proteinExistence type="predicted"/>
<protein>
    <submittedName>
        <fullName evidence="1">Mobile element protein</fullName>
    </submittedName>
</protein>
<evidence type="ECO:0000313" key="1">
    <source>
        <dbReference type="EMBL" id="PCS22670.1"/>
    </source>
</evidence>